<feature type="transmembrane region" description="Helical" evidence="9">
    <location>
        <begin position="176"/>
        <end position="199"/>
    </location>
</feature>
<dbReference type="Pfam" id="PF03023">
    <property type="entry name" value="MurJ"/>
    <property type="match status" value="1"/>
</dbReference>
<dbReference type="PRINTS" id="PR01806">
    <property type="entry name" value="VIRFACTRMVIN"/>
</dbReference>
<dbReference type="GO" id="GO:0005886">
    <property type="term" value="C:plasma membrane"/>
    <property type="evidence" value="ECO:0007669"/>
    <property type="project" value="UniProtKB-SubCell"/>
</dbReference>
<feature type="transmembrane region" description="Helical" evidence="9">
    <location>
        <begin position="400"/>
        <end position="421"/>
    </location>
</feature>
<organism evidence="10 11">
    <name type="scientific">Rudaeicoccus suwonensis</name>
    <dbReference type="NCBI Taxonomy" id="657409"/>
    <lineage>
        <taxon>Bacteria</taxon>
        <taxon>Bacillati</taxon>
        <taxon>Actinomycetota</taxon>
        <taxon>Actinomycetes</taxon>
        <taxon>Micrococcales</taxon>
        <taxon>Dermacoccaceae</taxon>
        <taxon>Rudaeicoccus</taxon>
    </lineage>
</organism>
<dbReference type="RefSeq" id="WP_145229214.1">
    <property type="nucleotide sequence ID" value="NZ_VIVQ01000002.1"/>
</dbReference>
<dbReference type="GO" id="GO:0015648">
    <property type="term" value="F:lipid-linked peptidoglycan transporter activity"/>
    <property type="evidence" value="ECO:0007669"/>
    <property type="project" value="TreeGrafter"/>
</dbReference>
<dbReference type="AlphaFoldDB" id="A0A561E3Z7"/>
<dbReference type="PANTHER" id="PTHR47019">
    <property type="entry name" value="LIPID II FLIPPASE MURJ"/>
    <property type="match status" value="1"/>
</dbReference>
<keyword evidence="11" id="KW-1185">Reference proteome</keyword>
<keyword evidence="5" id="KW-0573">Peptidoglycan synthesis</keyword>
<feature type="transmembrane region" description="Helical" evidence="9">
    <location>
        <begin position="367"/>
        <end position="388"/>
    </location>
</feature>
<comment type="subcellular location">
    <subcellularLocation>
        <location evidence="1">Cell membrane</location>
        <topology evidence="1">Multi-pass membrane protein</topology>
    </subcellularLocation>
</comment>
<dbReference type="GO" id="GO:0034204">
    <property type="term" value="P:lipid translocation"/>
    <property type="evidence" value="ECO:0007669"/>
    <property type="project" value="TreeGrafter"/>
</dbReference>
<dbReference type="InterPro" id="IPR051050">
    <property type="entry name" value="Lipid_II_flippase_MurJ/MviN"/>
</dbReference>
<dbReference type="EMBL" id="VIVQ01000002">
    <property type="protein sequence ID" value="TWE10328.1"/>
    <property type="molecule type" value="Genomic_DNA"/>
</dbReference>
<feature type="transmembrane region" description="Helical" evidence="9">
    <location>
        <begin position="608"/>
        <end position="626"/>
    </location>
</feature>
<dbReference type="CDD" id="cd13123">
    <property type="entry name" value="MATE_MurJ_like"/>
    <property type="match status" value="1"/>
</dbReference>
<evidence type="ECO:0000256" key="8">
    <source>
        <dbReference type="SAM" id="MobiDB-lite"/>
    </source>
</evidence>
<dbReference type="Proteomes" id="UP000318297">
    <property type="component" value="Unassembled WGS sequence"/>
</dbReference>
<feature type="transmembrane region" description="Helical" evidence="9">
    <location>
        <begin position="483"/>
        <end position="502"/>
    </location>
</feature>
<dbReference type="GO" id="GO:0008360">
    <property type="term" value="P:regulation of cell shape"/>
    <property type="evidence" value="ECO:0007669"/>
    <property type="project" value="UniProtKB-KW"/>
</dbReference>
<evidence type="ECO:0000313" key="11">
    <source>
        <dbReference type="Proteomes" id="UP000318297"/>
    </source>
</evidence>
<sequence>MSDRERHTLGELYAEAAAPRRADTVAPESPGSLGQQYAAWIGEDSGYLPVADPAEIARRRAASAADAGSGNGPSPDAGDAAYGTAASLGAAYASTAHGSATRGVDGAVDPATSTPAADAALESGARGIGRASAIMAAGTMVSRLLGLVRTWLLIWLIGSTTIAGDAFATANQLPNMIYILLAGGVINVVLVPQITRALSHPDGGKAFTDRLLTLAMTILLGVTIVFTAASPLLFKLFSLSSSGETWRLGAIFTAICLPQIFFYGLYTLLGEVLNARSRFGAPMWSPVLANVFAIAGIIWLLMQTSGGRPVGAVDRWTMPMIVVLAGSATLGIVAQALALIPPLRRAGYRFTPNFTFRGVGLRTTSRIAVWAFLAVVVQQLGMLVSTNVLNKAGGTQAQAVAFLLFMLPHSLVTLSLITALFTRMSRAAHRGDTRAVVGDVRLSLRLSGVATIPATIGSLALVMPIVHTMWPAVDATAIGRQTIAMLLGLVPFTVCVIVQRVFYAYEDARTPFRMQVICTVIASVFTLVSFAVLSDPWVGSGVAFAQSLSYIIEAIIGFWWLRRMLGGVPVSDVVRAYSRLGVAAVAATVVAVAIELGVGQLIDTDHRVGALLSLLLGGAAFVVIYFGGARRMRVAEVEELVQQVTGRLGGLRRLTGR</sequence>
<evidence type="ECO:0000256" key="1">
    <source>
        <dbReference type="ARBA" id="ARBA00004651"/>
    </source>
</evidence>
<feature type="transmembrane region" description="Helical" evidence="9">
    <location>
        <begin position="514"/>
        <end position="533"/>
    </location>
</feature>
<feature type="transmembrane region" description="Helical" evidence="9">
    <location>
        <begin position="246"/>
        <end position="269"/>
    </location>
</feature>
<gene>
    <name evidence="10" type="ORF">BKA23_2684</name>
</gene>
<feature type="transmembrane region" description="Helical" evidence="9">
    <location>
        <begin position="539"/>
        <end position="561"/>
    </location>
</feature>
<evidence type="ECO:0000313" key="10">
    <source>
        <dbReference type="EMBL" id="TWE10328.1"/>
    </source>
</evidence>
<dbReference type="PANTHER" id="PTHR47019:SF1">
    <property type="entry name" value="LIPID II FLIPPASE MURJ"/>
    <property type="match status" value="1"/>
</dbReference>
<keyword evidence="4" id="KW-0133">Cell shape</keyword>
<evidence type="ECO:0000256" key="7">
    <source>
        <dbReference type="ARBA" id="ARBA00023136"/>
    </source>
</evidence>
<evidence type="ECO:0000256" key="3">
    <source>
        <dbReference type="ARBA" id="ARBA00022692"/>
    </source>
</evidence>
<keyword evidence="7 9" id="KW-0472">Membrane</keyword>
<keyword evidence="6 9" id="KW-1133">Transmembrane helix</keyword>
<feature type="compositionally biased region" description="Low complexity" evidence="8">
    <location>
        <begin position="62"/>
        <end position="78"/>
    </location>
</feature>
<protein>
    <submittedName>
        <fullName evidence="10">Putative peptidoglycan lipid II flippase</fullName>
    </submittedName>
</protein>
<dbReference type="OrthoDB" id="9786339at2"/>
<dbReference type="NCBIfam" id="TIGR01695">
    <property type="entry name" value="murJ_mviN"/>
    <property type="match status" value="1"/>
</dbReference>
<accession>A0A561E3Z7</accession>
<feature type="transmembrane region" description="Helical" evidence="9">
    <location>
        <begin position="582"/>
        <end position="602"/>
    </location>
</feature>
<evidence type="ECO:0000256" key="9">
    <source>
        <dbReference type="SAM" id="Phobius"/>
    </source>
</evidence>
<keyword evidence="3 9" id="KW-0812">Transmembrane</keyword>
<feature type="transmembrane region" description="Helical" evidence="9">
    <location>
        <begin position="442"/>
        <end position="463"/>
    </location>
</feature>
<keyword evidence="2" id="KW-1003">Cell membrane</keyword>
<dbReference type="GO" id="GO:0009252">
    <property type="term" value="P:peptidoglycan biosynthetic process"/>
    <property type="evidence" value="ECO:0007669"/>
    <property type="project" value="UniProtKB-KW"/>
</dbReference>
<feature type="transmembrane region" description="Helical" evidence="9">
    <location>
        <begin position="281"/>
        <end position="301"/>
    </location>
</feature>
<evidence type="ECO:0000256" key="6">
    <source>
        <dbReference type="ARBA" id="ARBA00022989"/>
    </source>
</evidence>
<evidence type="ECO:0000256" key="2">
    <source>
        <dbReference type="ARBA" id="ARBA00022475"/>
    </source>
</evidence>
<reference evidence="10 11" key="1">
    <citation type="submission" date="2019-06" db="EMBL/GenBank/DDBJ databases">
        <title>Sequencing the genomes of 1000 actinobacteria strains.</title>
        <authorList>
            <person name="Klenk H.-P."/>
        </authorList>
    </citation>
    <scope>NUCLEOTIDE SEQUENCE [LARGE SCALE GENOMIC DNA]</scope>
    <source>
        <strain evidence="10 11">DSM 19560</strain>
    </source>
</reference>
<feature type="transmembrane region" description="Helical" evidence="9">
    <location>
        <begin position="321"/>
        <end position="340"/>
    </location>
</feature>
<feature type="region of interest" description="Disordered" evidence="8">
    <location>
        <begin position="1"/>
        <end position="32"/>
    </location>
</feature>
<name>A0A561E3Z7_9MICO</name>
<proteinExistence type="predicted"/>
<feature type="transmembrane region" description="Helical" evidence="9">
    <location>
        <begin position="150"/>
        <end position="170"/>
    </location>
</feature>
<comment type="caution">
    <text evidence="10">The sequence shown here is derived from an EMBL/GenBank/DDBJ whole genome shotgun (WGS) entry which is preliminary data.</text>
</comment>
<feature type="region of interest" description="Disordered" evidence="8">
    <location>
        <begin position="58"/>
        <end position="78"/>
    </location>
</feature>
<evidence type="ECO:0000256" key="4">
    <source>
        <dbReference type="ARBA" id="ARBA00022960"/>
    </source>
</evidence>
<dbReference type="InterPro" id="IPR004268">
    <property type="entry name" value="MurJ"/>
</dbReference>
<feature type="transmembrane region" description="Helical" evidence="9">
    <location>
        <begin position="211"/>
        <end position="234"/>
    </location>
</feature>
<evidence type="ECO:0000256" key="5">
    <source>
        <dbReference type="ARBA" id="ARBA00022984"/>
    </source>
</evidence>